<keyword evidence="4" id="KW-1185">Reference proteome</keyword>
<evidence type="ECO:0000256" key="1">
    <source>
        <dbReference type="SAM" id="SignalP"/>
    </source>
</evidence>
<organism evidence="3 4">
    <name type="scientific">Moritella marina ATCC 15381</name>
    <dbReference type="NCBI Taxonomy" id="1202962"/>
    <lineage>
        <taxon>Bacteria</taxon>
        <taxon>Pseudomonadati</taxon>
        <taxon>Pseudomonadota</taxon>
        <taxon>Gammaproteobacteria</taxon>
        <taxon>Alteromonadales</taxon>
        <taxon>Moritellaceae</taxon>
        <taxon>Moritella</taxon>
    </lineage>
</organism>
<evidence type="ECO:0000313" key="4">
    <source>
        <dbReference type="Proteomes" id="UP000327424"/>
    </source>
</evidence>
<evidence type="ECO:0000259" key="2">
    <source>
        <dbReference type="Pfam" id="PF18914"/>
    </source>
</evidence>
<gene>
    <name evidence="3" type="ORF">FR932_17255</name>
</gene>
<feature type="signal peptide" evidence="1">
    <location>
        <begin position="1"/>
        <end position="18"/>
    </location>
</feature>
<feature type="domain" description="DUF5666" evidence="2">
    <location>
        <begin position="311"/>
        <end position="375"/>
    </location>
</feature>
<dbReference type="InterPro" id="IPR043724">
    <property type="entry name" value="DUF5666"/>
</dbReference>
<dbReference type="EMBL" id="CP044399">
    <property type="protein sequence ID" value="QFI39462.1"/>
    <property type="molecule type" value="Genomic_DNA"/>
</dbReference>
<keyword evidence="1" id="KW-0732">Signal</keyword>
<accession>A0A5J6WSS8</accession>
<reference evidence="3 4" key="1">
    <citation type="submission" date="2019-09" db="EMBL/GenBank/DDBJ databases">
        <title>Hybrid Assembly of the complete Genome of the Deep-Sea Bacterium Moritella marina from long Nanopore and Illumina reads.</title>
        <authorList>
            <person name="Magin S."/>
            <person name="Georgoulis A."/>
            <person name="Papadimitriou K."/>
            <person name="Iliakis G."/>
            <person name="Vorgias C.E."/>
        </authorList>
    </citation>
    <scope>NUCLEOTIDE SEQUENCE [LARGE SCALE GENOMIC DNA]</scope>
    <source>
        <strain evidence="3 4">MP-1</strain>
    </source>
</reference>
<dbReference type="OrthoDB" id="5592950at2"/>
<name>A0A5J6WSS8_MORMI</name>
<sequence length="378" mass="41343">MKKLFLATAISASLMACNSDDSNPSGSEPTPQGVAGTIELIDVDTNEITVNGHRYNADIIAYNGTLLALNQLQKNMSVNIMTSDQDGTQVRLNPTIVGVVSNVNHTANTFTINGVVLTFPELSDDIDNGDWVMVSSLPAADGGYTVLSVVEFDDVNLIGQAEIEGLISALTGTHFQLANTIAVDYSNAVIDDNDTLRNGQWVEVKGTYNNNIFDATEIDVEDYEDLGDDSEVEGIITWVANDKTSFELNSRGRFLINNQTKFDDGNLNNLTAGQMVEVDSVKQGDNRLATEIEFDEQDNDDWELFEFEFDGIVSDVTRTAGIVTSFKMNGQTPQVIQTDAKTVYDEFNQVNFVDGIDVEVEGVIINGDFVAREIEIND</sequence>
<protein>
    <recommendedName>
        <fullName evidence="2">DUF5666 domain-containing protein</fullName>
    </recommendedName>
</protein>
<proteinExistence type="predicted"/>
<dbReference type="PROSITE" id="PS51257">
    <property type="entry name" value="PROKAR_LIPOPROTEIN"/>
    <property type="match status" value="1"/>
</dbReference>
<feature type="chain" id="PRO_5023925258" description="DUF5666 domain-containing protein" evidence="1">
    <location>
        <begin position="19"/>
        <end position="378"/>
    </location>
</feature>
<feature type="domain" description="DUF5666" evidence="2">
    <location>
        <begin position="233"/>
        <end position="293"/>
    </location>
</feature>
<dbReference type="KEGG" id="mmaa:FR932_17255"/>
<dbReference type="Proteomes" id="UP000327424">
    <property type="component" value="Chromosome"/>
</dbReference>
<feature type="domain" description="DUF5666" evidence="2">
    <location>
        <begin position="164"/>
        <end position="218"/>
    </location>
</feature>
<dbReference type="RefSeq" id="WP_019441247.1">
    <property type="nucleotide sequence ID" value="NZ_ALOE01000014.1"/>
</dbReference>
<evidence type="ECO:0000313" key="3">
    <source>
        <dbReference type="EMBL" id="QFI39462.1"/>
    </source>
</evidence>
<dbReference type="AlphaFoldDB" id="A0A5J6WSS8"/>
<dbReference type="Pfam" id="PF18914">
    <property type="entry name" value="DUF5666"/>
    <property type="match status" value="3"/>
</dbReference>